<evidence type="ECO:0000313" key="3">
    <source>
        <dbReference type="Proteomes" id="UP000054976"/>
    </source>
</evidence>
<dbReference type="InterPro" id="IPR006674">
    <property type="entry name" value="HD_domain"/>
</dbReference>
<protein>
    <recommendedName>
        <fullName evidence="1">HD domain-containing protein</fullName>
    </recommendedName>
</protein>
<proteinExistence type="predicted"/>
<comment type="caution">
    <text evidence="2">The sequence shown here is derived from an EMBL/GenBank/DDBJ whole genome shotgun (WGS) entry which is preliminary data.</text>
</comment>
<dbReference type="OrthoDB" id="1722553at2"/>
<feature type="domain" description="HD" evidence="1">
    <location>
        <begin position="22"/>
        <end position="137"/>
    </location>
</feature>
<dbReference type="InterPro" id="IPR051094">
    <property type="entry name" value="Diverse_Catalytic_Enzymes"/>
</dbReference>
<evidence type="ECO:0000313" key="2">
    <source>
        <dbReference type="EMBL" id="GAQ93911.1"/>
    </source>
</evidence>
<dbReference type="PANTHER" id="PTHR35795:SF1">
    <property type="entry name" value="BIS(5'-NUCLEOSYL)-TETRAPHOSPHATASE, SYMMETRICAL"/>
    <property type="match status" value="1"/>
</dbReference>
<dbReference type="Proteomes" id="UP000054976">
    <property type="component" value="Unassembled WGS sequence"/>
</dbReference>
<name>A0A0U9HLC7_9BACT</name>
<dbReference type="EMBL" id="BCNO01000001">
    <property type="protein sequence ID" value="GAQ93911.1"/>
    <property type="molecule type" value="Genomic_DNA"/>
</dbReference>
<dbReference type="SUPFAM" id="SSF109604">
    <property type="entry name" value="HD-domain/PDEase-like"/>
    <property type="match status" value="1"/>
</dbReference>
<dbReference type="RefSeq" id="WP_059175401.1">
    <property type="nucleotide sequence ID" value="NZ_BCNO01000001.1"/>
</dbReference>
<evidence type="ECO:0000259" key="1">
    <source>
        <dbReference type="Pfam" id="PF01966"/>
    </source>
</evidence>
<dbReference type="NCBIfam" id="TIGR00277">
    <property type="entry name" value="HDIG"/>
    <property type="match status" value="1"/>
</dbReference>
<accession>A0A0U9HLC7</accession>
<sequence length="184" mass="21308">MEPLDVIKKYYDPKSRAFIILVNHSKAVAEKALKIAEKFDVDHRFIYEAAMLHDIGIFMTNTPKLDCYGKFPYIAHGYLGRQILEKEGFPLHALVCERHTGVGITREEIINKKLPLPERDMIPVSKEEKIIAYADKFFSKESDGTVRIRTIEEIIQDLSRYGEEKVKIFKEWLKIFEGVAYATP</sequence>
<dbReference type="Pfam" id="PF01966">
    <property type="entry name" value="HD"/>
    <property type="match status" value="1"/>
</dbReference>
<dbReference type="STRING" id="86166.TAGGR_175"/>
<reference evidence="3" key="1">
    <citation type="submission" date="2016-01" db="EMBL/GenBank/DDBJ databases">
        <title>Draft genome sequence of Thermodesulfovibrio aggregans strain TGE-P1.</title>
        <authorList>
            <person name="Sekiguchi Y."/>
            <person name="Ohashi A."/>
            <person name="Matsuura N."/>
            <person name="Tourlousse M.D."/>
        </authorList>
    </citation>
    <scope>NUCLEOTIDE SEQUENCE [LARGE SCALE GENOMIC DNA]</scope>
    <source>
        <strain evidence="3">TGE-P1</strain>
    </source>
</reference>
<dbReference type="InterPro" id="IPR006675">
    <property type="entry name" value="HDIG_dom"/>
</dbReference>
<dbReference type="InterPro" id="IPR003607">
    <property type="entry name" value="HD/PDEase_dom"/>
</dbReference>
<dbReference type="AlphaFoldDB" id="A0A0U9HLC7"/>
<organism evidence="2 3">
    <name type="scientific">Thermodesulfovibrio aggregans</name>
    <dbReference type="NCBI Taxonomy" id="86166"/>
    <lineage>
        <taxon>Bacteria</taxon>
        <taxon>Pseudomonadati</taxon>
        <taxon>Nitrospirota</taxon>
        <taxon>Thermodesulfovibrionia</taxon>
        <taxon>Thermodesulfovibrionales</taxon>
        <taxon>Thermodesulfovibrionaceae</taxon>
        <taxon>Thermodesulfovibrio</taxon>
    </lineage>
</organism>
<dbReference type="CDD" id="cd00077">
    <property type="entry name" value="HDc"/>
    <property type="match status" value="1"/>
</dbReference>
<keyword evidence="3" id="KW-1185">Reference proteome</keyword>
<dbReference type="PANTHER" id="PTHR35795">
    <property type="entry name" value="SLR1885 PROTEIN"/>
    <property type="match status" value="1"/>
</dbReference>
<dbReference type="Gene3D" id="1.10.3210.10">
    <property type="entry name" value="Hypothetical protein af1432"/>
    <property type="match status" value="1"/>
</dbReference>
<gene>
    <name evidence="2" type="ORF">TAGGR_175</name>
</gene>